<keyword evidence="2" id="KW-1003">Cell membrane</keyword>
<protein>
    <submittedName>
        <fullName evidence="7">YihY/virulence factor BrkB family protein</fullName>
    </submittedName>
</protein>
<dbReference type="PANTHER" id="PTHR30213">
    <property type="entry name" value="INNER MEMBRANE PROTEIN YHJD"/>
    <property type="match status" value="1"/>
</dbReference>
<reference evidence="7" key="1">
    <citation type="submission" date="2020-08" db="EMBL/GenBank/DDBJ databases">
        <title>Genome public.</title>
        <authorList>
            <person name="Liu C."/>
            <person name="Sun Q."/>
        </authorList>
    </citation>
    <scope>NUCLEOTIDE SEQUENCE</scope>
    <source>
        <strain evidence="7">BX7</strain>
    </source>
</reference>
<gene>
    <name evidence="7" type="ORF">H8695_04280</name>
</gene>
<keyword evidence="5 6" id="KW-0472">Membrane</keyword>
<feature type="transmembrane region" description="Helical" evidence="6">
    <location>
        <begin position="171"/>
        <end position="189"/>
    </location>
</feature>
<dbReference type="RefSeq" id="WP_249299650.1">
    <property type="nucleotide sequence ID" value="NZ_JACRSP010000002.1"/>
</dbReference>
<evidence type="ECO:0000256" key="6">
    <source>
        <dbReference type="SAM" id="Phobius"/>
    </source>
</evidence>
<evidence type="ECO:0000313" key="8">
    <source>
        <dbReference type="Proteomes" id="UP000620366"/>
    </source>
</evidence>
<dbReference type="InterPro" id="IPR017039">
    <property type="entry name" value="Virul_fac_BrkB"/>
</dbReference>
<keyword evidence="3 6" id="KW-0812">Transmembrane</keyword>
<feature type="transmembrane region" description="Helical" evidence="6">
    <location>
        <begin position="124"/>
        <end position="151"/>
    </location>
</feature>
<keyword evidence="8" id="KW-1185">Reference proteome</keyword>
<evidence type="ECO:0000256" key="4">
    <source>
        <dbReference type="ARBA" id="ARBA00022989"/>
    </source>
</evidence>
<name>A0A926HU37_9FIRM</name>
<evidence type="ECO:0000256" key="3">
    <source>
        <dbReference type="ARBA" id="ARBA00022692"/>
    </source>
</evidence>
<evidence type="ECO:0000313" key="7">
    <source>
        <dbReference type="EMBL" id="MBC8535908.1"/>
    </source>
</evidence>
<sequence>MREFRDKIRRVVALYFERKASRSAAECSYFITLSFFPFLICLNWLLGLHDLGTGVIEKLVTDVVPDTAIEIINNYLNYLSELDSTLILIIGVTFLVTSGSRAFRAVTHSMEDIYGVRRSGFWQFVMSLLAAVLVPVGVYLSMLILITGGGFLAFASSFVRFDLTGIMNWTWLRYVVLLVLIMAALGALYRYAVPGIRKFRSIVWGLGFGTVALVAVSFVFSRLIEASTRYSLVYGSLASVIILMTWLYTCSNIIIIGGIVNFVFAKPAIPPIAAQ</sequence>
<dbReference type="Proteomes" id="UP000620366">
    <property type="component" value="Unassembled WGS sequence"/>
</dbReference>
<accession>A0A926HU37</accession>
<comment type="subcellular location">
    <subcellularLocation>
        <location evidence="1">Cell membrane</location>
        <topology evidence="1">Multi-pass membrane protein</topology>
    </subcellularLocation>
</comment>
<feature type="transmembrane region" description="Helical" evidence="6">
    <location>
        <begin position="85"/>
        <end position="103"/>
    </location>
</feature>
<dbReference type="EMBL" id="JACRSP010000002">
    <property type="protein sequence ID" value="MBC8535908.1"/>
    <property type="molecule type" value="Genomic_DNA"/>
</dbReference>
<organism evidence="7 8">
    <name type="scientific">Feifania hominis</name>
    <dbReference type="NCBI Taxonomy" id="2763660"/>
    <lineage>
        <taxon>Bacteria</taxon>
        <taxon>Bacillati</taxon>
        <taxon>Bacillota</taxon>
        <taxon>Clostridia</taxon>
        <taxon>Eubacteriales</taxon>
        <taxon>Feifaniaceae</taxon>
        <taxon>Feifania</taxon>
    </lineage>
</organism>
<evidence type="ECO:0000256" key="1">
    <source>
        <dbReference type="ARBA" id="ARBA00004651"/>
    </source>
</evidence>
<keyword evidence="4 6" id="KW-1133">Transmembrane helix</keyword>
<dbReference type="Pfam" id="PF03631">
    <property type="entry name" value="Virul_fac_BrkB"/>
    <property type="match status" value="1"/>
</dbReference>
<feature type="transmembrane region" description="Helical" evidence="6">
    <location>
        <begin position="201"/>
        <end position="220"/>
    </location>
</feature>
<comment type="caution">
    <text evidence="7">The sequence shown here is derived from an EMBL/GenBank/DDBJ whole genome shotgun (WGS) entry which is preliminary data.</text>
</comment>
<feature type="transmembrane region" description="Helical" evidence="6">
    <location>
        <begin position="27"/>
        <end position="46"/>
    </location>
</feature>
<dbReference type="AlphaFoldDB" id="A0A926HU37"/>
<dbReference type="PANTHER" id="PTHR30213:SF0">
    <property type="entry name" value="UPF0761 MEMBRANE PROTEIN YIHY"/>
    <property type="match status" value="1"/>
</dbReference>
<feature type="transmembrane region" description="Helical" evidence="6">
    <location>
        <begin position="232"/>
        <end position="265"/>
    </location>
</feature>
<evidence type="ECO:0000256" key="5">
    <source>
        <dbReference type="ARBA" id="ARBA00023136"/>
    </source>
</evidence>
<evidence type="ECO:0000256" key="2">
    <source>
        <dbReference type="ARBA" id="ARBA00022475"/>
    </source>
</evidence>
<dbReference type="PIRSF" id="PIRSF035875">
    <property type="entry name" value="RNase_BN"/>
    <property type="match status" value="1"/>
</dbReference>
<proteinExistence type="predicted"/>
<dbReference type="GO" id="GO:0005886">
    <property type="term" value="C:plasma membrane"/>
    <property type="evidence" value="ECO:0007669"/>
    <property type="project" value="UniProtKB-SubCell"/>
</dbReference>